<proteinExistence type="predicted"/>
<dbReference type="AlphaFoldDB" id="A0A183TSY1"/>
<protein>
    <submittedName>
        <fullName evidence="2 4">Uncharacterized protein</fullName>
    </submittedName>
</protein>
<evidence type="ECO:0000313" key="4">
    <source>
        <dbReference type="WBParaSite" id="SSLN_0002031001-mRNA-1"/>
    </source>
</evidence>
<dbReference type="EMBL" id="UYSU01048163">
    <property type="protein sequence ID" value="VDM05965.1"/>
    <property type="molecule type" value="Genomic_DNA"/>
</dbReference>
<reference evidence="2 3" key="2">
    <citation type="submission" date="2018-11" db="EMBL/GenBank/DDBJ databases">
        <authorList>
            <consortium name="Pathogen Informatics"/>
        </authorList>
    </citation>
    <scope>NUCLEOTIDE SEQUENCE [LARGE SCALE GENOMIC DNA]</scope>
    <source>
        <strain evidence="2 3">NST_G2</strain>
    </source>
</reference>
<reference evidence="4" key="1">
    <citation type="submission" date="2016-06" db="UniProtKB">
        <authorList>
            <consortium name="WormBaseParasite"/>
        </authorList>
    </citation>
    <scope>IDENTIFICATION</scope>
</reference>
<evidence type="ECO:0000256" key="1">
    <source>
        <dbReference type="SAM" id="MobiDB-lite"/>
    </source>
</evidence>
<feature type="compositionally biased region" description="Basic and acidic residues" evidence="1">
    <location>
        <begin position="36"/>
        <end position="47"/>
    </location>
</feature>
<sequence>MIIFSPLGKLLGREVDAADFPEPSDELTTEELIKFQKEQNDKDEQGRRRSTGRSNSKVALANAPREEAIHAAYPLIQEFSSSVFGCRQAPATIQGASIAFFAVGQRQSRNIGTQTAQSQLSPLKPISQARKRRPVSAYSYLVYLYILKGTGIALELIDINLSLHVYSQYKMVYI</sequence>
<name>A0A183TSY1_SCHSO</name>
<dbReference type="WBParaSite" id="SSLN_0002031001-mRNA-1">
    <property type="protein sequence ID" value="SSLN_0002031001-mRNA-1"/>
    <property type="gene ID" value="SSLN_0002031001"/>
</dbReference>
<dbReference type="Proteomes" id="UP000275846">
    <property type="component" value="Unassembled WGS sequence"/>
</dbReference>
<keyword evidence="3" id="KW-1185">Reference proteome</keyword>
<evidence type="ECO:0000313" key="2">
    <source>
        <dbReference type="EMBL" id="VDM05965.1"/>
    </source>
</evidence>
<accession>A0A183TSY1</accession>
<evidence type="ECO:0000313" key="3">
    <source>
        <dbReference type="Proteomes" id="UP000275846"/>
    </source>
</evidence>
<organism evidence="4">
    <name type="scientific">Schistocephalus solidus</name>
    <name type="common">Tapeworm</name>
    <dbReference type="NCBI Taxonomy" id="70667"/>
    <lineage>
        <taxon>Eukaryota</taxon>
        <taxon>Metazoa</taxon>
        <taxon>Spiralia</taxon>
        <taxon>Lophotrochozoa</taxon>
        <taxon>Platyhelminthes</taxon>
        <taxon>Cestoda</taxon>
        <taxon>Eucestoda</taxon>
        <taxon>Diphyllobothriidea</taxon>
        <taxon>Diphyllobothriidae</taxon>
        <taxon>Schistocephalus</taxon>
    </lineage>
</organism>
<feature type="region of interest" description="Disordered" evidence="1">
    <location>
        <begin position="36"/>
        <end position="60"/>
    </location>
</feature>
<gene>
    <name evidence="2" type="ORF">SSLN_LOCUS19579</name>
</gene>